<reference evidence="7" key="1">
    <citation type="submission" date="2020-05" db="EMBL/GenBank/DDBJ databases">
        <title>Mycena genomes resolve the evolution of fungal bioluminescence.</title>
        <authorList>
            <person name="Tsai I.J."/>
        </authorList>
    </citation>
    <scope>NUCLEOTIDE SEQUENCE</scope>
    <source>
        <strain evidence="7">CCC161011</strain>
    </source>
</reference>
<comment type="cofactor">
    <cofactor evidence="1 6">
        <name>heme</name>
        <dbReference type="ChEBI" id="CHEBI:30413"/>
    </cofactor>
</comment>
<evidence type="ECO:0000256" key="4">
    <source>
        <dbReference type="ARBA" id="ARBA00023002"/>
    </source>
</evidence>
<dbReference type="GO" id="GO:0016705">
    <property type="term" value="F:oxidoreductase activity, acting on paired donors, with incorporation or reduction of molecular oxygen"/>
    <property type="evidence" value="ECO:0007669"/>
    <property type="project" value="InterPro"/>
</dbReference>
<organism evidence="7 8">
    <name type="scientific">Mycena venus</name>
    <dbReference type="NCBI Taxonomy" id="2733690"/>
    <lineage>
        <taxon>Eukaryota</taxon>
        <taxon>Fungi</taxon>
        <taxon>Dikarya</taxon>
        <taxon>Basidiomycota</taxon>
        <taxon>Agaricomycotina</taxon>
        <taxon>Agaricomycetes</taxon>
        <taxon>Agaricomycetidae</taxon>
        <taxon>Agaricales</taxon>
        <taxon>Marasmiineae</taxon>
        <taxon>Mycenaceae</taxon>
        <taxon>Mycena</taxon>
    </lineage>
</organism>
<evidence type="ECO:0000256" key="1">
    <source>
        <dbReference type="ARBA" id="ARBA00001971"/>
    </source>
</evidence>
<dbReference type="SUPFAM" id="SSF48264">
    <property type="entry name" value="Cytochrome P450"/>
    <property type="match status" value="1"/>
</dbReference>
<protein>
    <recommendedName>
        <fullName evidence="9">Cytochrome P450</fullName>
    </recommendedName>
</protein>
<dbReference type="AlphaFoldDB" id="A0A8H6X218"/>
<keyword evidence="8" id="KW-1185">Reference proteome</keyword>
<evidence type="ECO:0000256" key="5">
    <source>
        <dbReference type="ARBA" id="ARBA00023004"/>
    </source>
</evidence>
<dbReference type="Pfam" id="PF00067">
    <property type="entry name" value="p450"/>
    <property type="match status" value="1"/>
</dbReference>
<dbReference type="GO" id="GO:0005506">
    <property type="term" value="F:iron ion binding"/>
    <property type="evidence" value="ECO:0007669"/>
    <property type="project" value="InterPro"/>
</dbReference>
<feature type="binding site" description="axial binding residue" evidence="6">
    <location>
        <position position="442"/>
    </location>
    <ligand>
        <name>heme</name>
        <dbReference type="ChEBI" id="CHEBI:30413"/>
    </ligand>
    <ligandPart>
        <name>Fe</name>
        <dbReference type="ChEBI" id="CHEBI:18248"/>
    </ligandPart>
</feature>
<evidence type="ECO:0008006" key="9">
    <source>
        <dbReference type="Google" id="ProtNLM"/>
    </source>
</evidence>
<dbReference type="CDD" id="cd11041">
    <property type="entry name" value="CYP503A1-like"/>
    <property type="match status" value="1"/>
</dbReference>
<sequence>MPPMDMEIRTYLLYILAAVSLPSLASLLYGQRHSLKSTIPPFVGTTNIISSCLTAFKLQFSGTKMLHKAYAQHGNGVFRLPSFFRWTYLISEPKLVSEMASAPEHIVSFNGGLEDVLQTDWTIGQDVTENPYHTPAIRVGLRNINQYFPQLHDELVHAFDDTLALQNHEWKLITVVPTIMQIISRSTSRVFLGLPLCRNQEYLDLTNNHNMRIFFRLTDSPYLPKLPETDYRSADHDSQECQIERDVGHEWPDRPNDLISWLLDFAEEEERTAEALVRRILTLNLAAHNTWMSLTAALYDLTRYPEYVLPLREEAEWVVADQGWTRTSISNMVKIDSFLRESQRLSASGPIGMARQIVAKDGFTFSDGTTVPYGSFLSVPGHNVNTDPVVYENPEVFDGFRFSRMREGCSGSREGKEGSIFTRHMVTTSPNHVVYGHGRHACPGRFFAATQLKTALAHVLINYDVKAETNGIRPQDHEFSLFKVPNTLGRIYVRKRV</sequence>
<dbReference type="EMBL" id="JACAZI010000031">
    <property type="protein sequence ID" value="KAF7332873.1"/>
    <property type="molecule type" value="Genomic_DNA"/>
</dbReference>
<comment type="caution">
    <text evidence="7">The sequence shown here is derived from an EMBL/GenBank/DDBJ whole genome shotgun (WGS) entry which is preliminary data.</text>
</comment>
<gene>
    <name evidence="7" type="ORF">MVEN_02392400</name>
</gene>
<dbReference type="InterPro" id="IPR001128">
    <property type="entry name" value="Cyt_P450"/>
</dbReference>
<accession>A0A8H6X218</accession>
<dbReference type="OrthoDB" id="2916237at2759"/>
<keyword evidence="5 6" id="KW-0408">Iron</keyword>
<keyword evidence="3 6" id="KW-0479">Metal-binding</keyword>
<dbReference type="InterPro" id="IPR036396">
    <property type="entry name" value="Cyt_P450_sf"/>
</dbReference>
<evidence type="ECO:0000256" key="6">
    <source>
        <dbReference type="PIRSR" id="PIRSR602403-1"/>
    </source>
</evidence>
<dbReference type="PRINTS" id="PR00465">
    <property type="entry name" value="EP450IV"/>
</dbReference>
<evidence type="ECO:0000313" key="7">
    <source>
        <dbReference type="EMBL" id="KAF7332873.1"/>
    </source>
</evidence>
<proteinExistence type="inferred from homology"/>
<keyword evidence="4" id="KW-0560">Oxidoreductase</keyword>
<evidence type="ECO:0000256" key="3">
    <source>
        <dbReference type="ARBA" id="ARBA00022723"/>
    </source>
</evidence>
<dbReference type="GO" id="GO:0020037">
    <property type="term" value="F:heme binding"/>
    <property type="evidence" value="ECO:0007669"/>
    <property type="project" value="InterPro"/>
</dbReference>
<keyword evidence="6" id="KW-0349">Heme</keyword>
<dbReference type="InterPro" id="IPR002403">
    <property type="entry name" value="Cyt_P450_E_grp-IV"/>
</dbReference>
<dbReference type="Proteomes" id="UP000620124">
    <property type="component" value="Unassembled WGS sequence"/>
</dbReference>
<evidence type="ECO:0000313" key="8">
    <source>
        <dbReference type="Proteomes" id="UP000620124"/>
    </source>
</evidence>
<evidence type="ECO:0000256" key="2">
    <source>
        <dbReference type="ARBA" id="ARBA00010617"/>
    </source>
</evidence>
<comment type="similarity">
    <text evidence="2">Belongs to the cytochrome P450 family.</text>
</comment>
<dbReference type="GO" id="GO:0004497">
    <property type="term" value="F:monooxygenase activity"/>
    <property type="evidence" value="ECO:0007669"/>
    <property type="project" value="InterPro"/>
</dbReference>
<dbReference type="PANTHER" id="PTHR46206">
    <property type="entry name" value="CYTOCHROME P450"/>
    <property type="match status" value="1"/>
</dbReference>
<dbReference type="Gene3D" id="1.10.630.10">
    <property type="entry name" value="Cytochrome P450"/>
    <property type="match status" value="1"/>
</dbReference>
<name>A0A8H6X218_9AGAR</name>